<evidence type="ECO:0000256" key="1">
    <source>
        <dbReference type="SAM" id="MobiDB-lite"/>
    </source>
</evidence>
<evidence type="ECO:0000313" key="3">
    <source>
        <dbReference type="Proteomes" id="UP001595765"/>
    </source>
</evidence>
<dbReference type="Proteomes" id="UP001595765">
    <property type="component" value="Unassembled WGS sequence"/>
</dbReference>
<accession>A0ABV8HT16</accession>
<name>A0ABV8HT16_9ACTN</name>
<organism evidence="2 3">
    <name type="scientific">Streptomyces polygonati</name>
    <dbReference type="NCBI Taxonomy" id="1617087"/>
    <lineage>
        <taxon>Bacteria</taxon>
        <taxon>Bacillati</taxon>
        <taxon>Actinomycetota</taxon>
        <taxon>Actinomycetes</taxon>
        <taxon>Kitasatosporales</taxon>
        <taxon>Streptomycetaceae</taxon>
        <taxon>Streptomyces</taxon>
    </lineage>
</organism>
<dbReference type="EMBL" id="JBHSBB010000014">
    <property type="protein sequence ID" value="MFC4034127.1"/>
    <property type="molecule type" value="Genomic_DNA"/>
</dbReference>
<dbReference type="RefSeq" id="WP_386431738.1">
    <property type="nucleotide sequence ID" value="NZ_JBHSBB010000014.1"/>
</dbReference>
<evidence type="ECO:0000313" key="2">
    <source>
        <dbReference type="EMBL" id="MFC4034127.1"/>
    </source>
</evidence>
<feature type="region of interest" description="Disordered" evidence="1">
    <location>
        <begin position="353"/>
        <end position="388"/>
    </location>
</feature>
<dbReference type="InterPro" id="IPR008868">
    <property type="entry name" value="TniB"/>
</dbReference>
<protein>
    <submittedName>
        <fullName evidence="2">TniB family NTP-binding protein</fullName>
    </submittedName>
</protein>
<gene>
    <name evidence="2" type="ORF">ACFO3J_22000</name>
</gene>
<comment type="caution">
    <text evidence="2">The sequence shown here is derived from an EMBL/GenBank/DDBJ whole genome shotgun (WGS) entry which is preliminary data.</text>
</comment>
<feature type="compositionally biased region" description="Basic residues" evidence="1">
    <location>
        <begin position="362"/>
        <end position="374"/>
    </location>
</feature>
<reference evidence="3" key="1">
    <citation type="journal article" date="2019" name="Int. J. Syst. Evol. Microbiol.">
        <title>The Global Catalogue of Microorganisms (GCM) 10K type strain sequencing project: providing services to taxonomists for standard genome sequencing and annotation.</title>
        <authorList>
            <consortium name="The Broad Institute Genomics Platform"/>
            <consortium name="The Broad Institute Genome Sequencing Center for Infectious Disease"/>
            <person name="Wu L."/>
            <person name="Ma J."/>
        </authorList>
    </citation>
    <scope>NUCLEOTIDE SEQUENCE [LARGE SCALE GENOMIC DNA]</scope>
    <source>
        <strain evidence="3">CGMCC 4.7237</strain>
    </source>
</reference>
<keyword evidence="3" id="KW-1185">Reference proteome</keyword>
<dbReference type="Pfam" id="PF05621">
    <property type="entry name" value="TniB"/>
    <property type="match status" value="1"/>
</dbReference>
<proteinExistence type="predicted"/>
<sequence length="388" mass="43092">MTTPGAGSTEDPDWKSLPLDDLTLTRKEGFAAFAEAVDPQRPPDMTMAALQALSSEAKDEHNLARRAYLANLRPIKTAQADALVGDLADILEAGLDQPYWEAKGMAAVDAFPGLGKTTVGLSFAKRVHNDMIRQQGRLTAGGHERWPVIRVGMMGDTKVKDFNWAMLEYFAHAGRSSGTANSFLAQALDCAVACESRLLLVDDLHFLKFRSKNGAELANQFKTIANEFPVMILFIGYNLREKGLYEDPQLGRRITPLRLAPFTIENEAARRQWRSFLLTLEQRLVLARKYPGMLADDLSDHLYARCSGHIGSLMTLIKRACLRAVRTGEERLTLDLMTQVKLDQAADEQRARWEEMLASGKKTSKPKRTRRQRGGRSDTADPDGTATG</sequence>
<dbReference type="InterPro" id="IPR027417">
    <property type="entry name" value="P-loop_NTPase"/>
</dbReference>
<dbReference type="SUPFAM" id="SSF52540">
    <property type="entry name" value="P-loop containing nucleoside triphosphate hydrolases"/>
    <property type="match status" value="1"/>
</dbReference>